<evidence type="ECO:0000313" key="3">
    <source>
        <dbReference type="Proteomes" id="UP001341840"/>
    </source>
</evidence>
<name>A0ABU6YBS6_9FABA</name>
<feature type="compositionally biased region" description="Basic and acidic residues" evidence="1">
    <location>
        <begin position="36"/>
        <end position="45"/>
    </location>
</feature>
<evidence type="ECO:0000313" key="2">
    <source>
        <dbReference type="EMBL" id="MED6207880.1"/>
    </source>
</evidence>
<gene>
    <name evidence="2" type="ORF">PIB30_039707</name>
</gene>
<proteinExistence type="predicted"/>
<evidence type="ECO:0000256" key="1">
    <source>
        <dbReference type="SAM" id="MobiDB-lite"/>
    </source>
</evidence>
<keyword evidence="3" id="KW-1185">Reference proteome</keyword>
<accession>A0ABU6YBS6</accession>
<organism evidence="2 3">
    <name type="scientific">Stylosanthes scabra</name>
    <dbReference type="NCBI Taxonomy" id="79078"/>
    <lineage>
        <taxon>Eukaryota</taxon>
        <taxon>Viridiplantae</taxon>
        <taxon>Streptophyta</taxon>
        <taxon>Embryophyta</taxon>
        <taxon>Tracheophyta</taxon>
        <taxon>Spermatophyta</taxon>
        <taxon>Magnoliopsida</taxon>
        <taxon>eudicotyledons</taxon>
        <taxon>Gunneridae</taxon>
        <taxon>Pentapetalae</taxon>
        <taxon>rosids</taxon>
        <taxon>fabids</taxon>
        <taxon>Fabales</taxon>
        <taxon>Fabaceae</taxon>
        <taxon>Papilionoideae</taxon>
        <taxon>50 kb inversion clade</taxon>
        <taxon>dalbergioids sensu lato</taxon>
        <taxon>Dalbergieae</taxon>
        <taxon>Pterocarpus clade</taxon>
        <taxon>Stylosanthes</taxon>
    </lineage>
</organism>
<dbReference type="Proteomes" id="UP001341840">
    <property type="component" value="Unassembled WGS sequence"/>
</dbReference>
<dbReference type="EMBL" id="JASCZI010241866">
    <property type="protein sequence ID" value="MED6207880.1"/>
    <property type="molecule type" value="Genomic_DNA"/>
</dbReference>
<sequence>MSNDIASAFAHQERKKPLLHQRPIADPTHHPASQRKQIENKKGEIRSTMAPTMVPSAVALSSSLSSPYFPLFFRASLSLAPSSLSLSSLLKFPVCDLDIETVNHLL</sequence>
<comment type="caution">
    <text evidence="2">The sequence shown here is derived from an EMBL/GenBank/DDBJ whole genome shotgun (WGS) entry which is preliminary data.</text>
</comment>
<reference evidence="2 3" key="1">
    <citation type="journal article" date="2023" name="Plants (Basel)">
        <title>Bridging the Gap: Combining Genomics and Transcriptomics Approaches to Understand Stylosanthes scabra, an Orphan Legume from the Brazilian Caatinga.</title>
        <authorList>
            <person name="Ferreira-Neto J.R.C."/>
            <person name="da Silva M.D."/>
            <person name="Binneck E."/>
            <person name="de Melo N.F."/>
            <person name="da Silva R.H."/>
            <person name="de Melo A.L.T.M."/>
            <person name="Pandolfi V."/>
            <person name="Bustamante F.O."/>
            <person name="Brasileiro-Vidal A.C."/>
            <person name="Benko-Iseppon A.M."/>
        </authorList>
    </citation>
    <scope>NUCLEOTIDE SEQUENCE [LARGE SCALE GENOMIC DNA]</scope>
    <source>
        <tissue evidence="2">Leaves</tissue>
    </source>
</reference>
<protein>
    <submittedName>
        <fullName evidence="2">Uncharacterized protein</fullName>
    </submittedName>
</protein>
<feature type="region of interest" description="Disordered" evidence="1">
    <location>
        <begin position="1"/>
        <end position="47"/>
    </location>
</feature>